<proteinExistence type="predicted"/>
<dbReference type="Proteomes" id="UP000547973">
    <property type="component" value="Unassembled WGS sequence"/>
</dbReference>
<keyword evidence="2" id="KW-0255">Endonuclease</keyword>
<dbReference type="OrthoDB" id="5243722at2"/>
<protein>
    <submittedName>
        <fullName evidence="2">Very-short-patch-repair endonuclease</fullName>
    </submittedName>
</protein>
<dbReference type="Pfam" id="PF04480">
    <property type="entry name" value="DUF559"/>
    <property type="match status" value="1"/>
</dbReference>
<keyword evidence="2" id="KW-0540">Nuclease</keyword>
<keyword evidence="2" id="KW-0378">Hydrolase</keyword>
<dbReference type="RefSeq" id="WP_062074039.1">
    <property type="nucleotide sequence ID" value="NZ_BBRC01000002.1"/>
</dbReference>
<dbReference type="Gene3D" id="3.40.960.10">
    <property type="entry name" value="VSR Endonuclease"/>
    <property type="match status" value="1"/>
</dbReference>
<gene>
    <name evidence="2" type="ORF">BKA03_002278</name>
</gene>
<dbReference type="EMBL" id="JACBZO010000001">
    <property type="protein sequence ID" value="NYI42159.1"/>
    <property type="molecule type" value="Genomic_DNA"/>
</dbReference>
<name>A0A7Y9ZB62_9MICO</name>
<organism evidence="2 3">
    <name type="scientific">Demequina lutea</name>
    <dbReference type="NCBI Taxonomy" id="431489"/>
    <lineage>
        <taxon>Bacteria</taxon>
        <taxon>Bacillati</taxon>
        <taxon>Actinomycetota</taxon>
        <taxon>Actinomycetes</taxon>
        <taxon>Micrococcales</taxon>
        <taxon>Demequinaceae</taxon>
        <taxon>Demequina</taxon>
    </lineage>
</organism>
<dbReference type="AlphaFoldDB" id="A0A7Y9ZB62"/>
<sequence>MRPIAGLTGLNGPLVPFLDANPHAFTRADLVTRWSRRQLDAGLHADVIVRLLPGVYCGTPHAQEGWVRGEALNLWAPRALVTGALALDLYAGTAFAAGHVDLVTNNGDTLHPPDWVRVHQIGRALASGMPRSVSCTVPERAVLDAWRFAPPGRGEGLVYEALWRRICTPTQLTREIARAPRVPGRRSLLRLLADFDDGATSPLEVRARREVFAGVRFREFEWQAELRVGHRRAMADMLHRVAMLVVELDGKRYHSTGDALASDRERDVDLAAAGFLTVRFSWADVTRRPHWCRERLLAILAARLPSAGSR</sequence>
<evidence type="ECO:0000313" key="3">
    <source>
        <dbReference type="Proteomes" id="UP000547973"/>
    </source>
</evidence>
<dbReference type="InterPro" id="IPR007569">
    <property type="entry name" value="DUF559"/>
</dbReference>
<comment type="caution">
    <text evidence="2">The sequence shown here is derived from an EMBL/GenBank/DDBJ whole genome shotgun (WGS) entry which is preliminary data.</text>
</comment>
<feature type="domain" description="DUF559" evidence="1">
    <location>
        <begin position="208"/>
        <end position="296"/>
    </location>
</feature>
<dbReference type="GO" id="GO:0004519">
    <property type="term" value="F:endonuclease activity"/>
    <property type="evidence" value="ECO:0007669"/>
    <property type="project" value="UniProtKB-KW"/>
</dbReference>
<accession>A0A7Y9ZB62</accession>
<keyword evidence="3" id="KW-1185">Reference proteome</keyword>
<reference evidence="2 3" key="1">
    <citation type="submission" date="2020-07" db="EMBL/GenBank/DDBJ databases">
        <title>Sequencing the genomes of 1000 actinobacteria strains.</title>
        <authorList>
            <person name="Klenk H.-P."/>
        </authorList>
    </citation>
    <scope>NUCLEOTIDE SEQUENCE [LARGE SCALE GENOMIC DNA]</scope>
    <source>
        <strain evidence="2 3">DSM 19970</strain>
    </source>
</reference>
<evidence type="ECO:0000259" key="1">
    <source>
        <dbReference type="Pfam" id="PF04480"/>
    </source>
</evidence>
<evidence type="ECO:0000313" key="2">
    <source>
        <dbReference type="EMBL" id="NYI42159.1"/>
    </source>
</evidence>